<protein>
    <recommendedName>
        <fullName evidence="3">F-box domain-containing protein</fullName>
    </recommendedName>
</protein>
<feature type="non-terminal residue" evidence="1">
    <location>
        <position position="334"/>
    </location>
</feature>
<reference evidence="1 2" key="1">
    <citation type="journal article" date="2015" name="Fungal Genet. Biol.">
        <title>Evolution of novel wood decay mechanisms in Agaricales revealed by the genome sequences of Fistulina hepatica and Cylindrobasidium torrendii.</title>
        <authorList>
            <person name="Floudas D."/>
            <person name="Held B.W."/>
            <person name="Riley R."/>
            <person name="Nagy L.G."/>
            <person name="Koehler G."/>
            <person name="Ransdell A.S."/>
            <person name="Younus H."/>
            <person name="Chow J."/>
            <person name="Chiniquy J."/>
            <person name="Lipzen A."/>
            <person name="Tritt A."/>
            <person name="Sun H."/>
            <person name="Haridas S."/>
            <person name="LaButti K."/>
            <person name="Ohm R.A."/>
            <person name="Kues U."/>
            <person name="Blanchette R.A."/>
            <person name="Grigoriev I.V."/>
            <person name="Minto R.E."/>
            <person name="Hibbett D.S."/>
        </authorList>
    </citation>
    <scope>NUCLEOTIDE SEQUENCE [LARGE SCALE GENOMIC DNA]</scope>
    <source>
        <strain evidence="1 2">FP15055 ss-10</strain>
    </source>
</reference>
<gene>
    <name evidence="1" type="ORF">CYLTODRAFT_424627</name>
</gene>
<dbReference type="EMBL" id="KN880604">
    <property type="protein sequence ID" value="KIY65094.1"/>
    <property type="molecule type" value="Genomic_DNA"/>
</dbReference>
<evidence type="ECO:0000313" key="1">
    <source>
        <dbReference type="EMBL" id="KIY65094.1"/>
    </source>
</evidence>
<evidence type="ECO:0008006" key="3">
    <source>
        <dbReference type="Google" id="ProtNLM"/>
    </source>
</evidence>
<name>A0A0D7B4I0_9AGAR</name>
<accession>A0A0D7B4I0</accession>
<dbReference type="Proteomes" id="UP000054007">
    <property type="component" value="Unassembled WGS sequence"/>
</dbReference>
<sequence>MEAAIYEYATVLDLNVIRRVLLANVSVSSDDTIIPFLRDVQLFSGLASAVVKLTINTGYSAVGFDKSVFLAARKYMLRLSELELSRMDLDQEFLTGIAPGLSRLTLLFCKFTRSALAVAASLVPSLRASCNTILNVERRMPYDLASPYTSFDKHFDALDLIATSRTESIVYAQLLARVCSVTRLDVRGIANGWNLGGGWDSVEDYTCVYGLPAFMDPVNAVSVMLSLPLLSISRIFPILKPNRYGSVTLSIDLTLQSSLHELTEMWYALHDCGSGTSVRVVFVVQGGIPEVPATAFFYGLALRLAESNIIADMTLCPNARISVMDSDMINFYCN</sequence>
<proteinExistence type="predicted"/>
<keyword evidence="2" id="KW-1185">Reference proteome</keyword>
<dbReference type="AlphaFoldDB" id="A0A0D7B4I0"/>
<evidence type="ECO:0000313" key="2">
    <source>
        <dbReference type="Proteomes" id="UP000054007"/>
    </source>
</evidence>
<organism evidence="1 2">
    <name type="scientific">Cylindrobasidium torrendii FP15055 ss-10</name>
    <dbReference type="NCBI Taxonomy" id="1314674"/>
    <lineage>
        <taxon>Eukaryota</taxon>
        <taxon>Fungi</taxon>
        <taxon>Dikarya</taxon>
        <taxon>Basidiomycota</taxon>
        <taxon>Agaricomycotina</taxon>
        <taxon>Agaricomycetes</taxon>
        <taxon>Agaricomycetidae</taxon>
        <taxon>Agaricales</taxon>
        <taxon>Marasmiineae</taxon>
        <taxon>Physalacriaceae</taxon>
        <taxon>Cylindrobasidium</taxon>
    </lineage>
</organism>